<dbReference type="InterPro" id="IPR044974">
    <property type="entry name" value="Disease_R_plants"/>
</dbReference>
<organism evidence="9 10">
    <name type="scientific">Artemisia annua</name>
    <name type="common">Sweet wormwood</name>
    <dbReference type="NCBI Taxonomy" id="35608"/>
    <lineage>
        <taxon>Eukaryota</taxon>
        <taxon>Viridiplantae</taxon>
        <taxon>Streptophyta</taxon>
        <taxon>Embryophyta</taxon>
        <taxon>Tracheophyta</taxon>
        <taxon>Spermatophyta</taxon>
        <taxon>Magnoliopsida</taxon>
        <taxon>eudicotyledons</taxon>
        <taxon>Gunneridae</taxon>
        <taxon>Pentapetalae</taxon>
        <taxon>asterids</taxon>
        <taxon>campanulids</taxon>
        <taxon>Asterales</taxon>
        <taxon>Asteraceae</taxon>
        <taxon>Asteroideae</taxon>
        <taxon>Anthemideae</taxon>
        <taxon>Artemisiinae</taxon>
        <taxon>Artemisia</taxon>
    </lineage>
</organism>
<sequence length="1418" mass="159760">MPGDNQPQKQPIDKAYSIACIKACIPSPLDLDKLNYNSWCNLFKGFCRTYDVLHHLTKPTTASSSQPDPFHETNDSLVVMWMFSTISPKLVDMVNDDSIKAHEVWDKLQALFHDNKASRVIQLDNEIHNMAIGTLSVNDYFQEVKSKADRLANLGSPVSDSSLVTYAINGLRDKFPDIARIIRHRDELPTFDKVRSMVLLEETDMKQLTNALSSTHLTSSSPTVLVATNTTEPKTGSNSQLELCRNFQRGSCTYGSRCKFLHGHNDTRQRSSTTVASSATKQTGSHSSRGSQTSQTRGSSQQPLNATQPGISPIPYSCFGMTGMHVNPYNMHPGYGSMPFGFGLATSGSPAQQIPILAAMPQAQQIPVAHPQPHTSATQFQHNPATMPQAHFASTVGSAQLQYPMQPHVNNMFVPGQFAYTIPTNVPTQATMLPHDFQPMHEAKCIKEIVGSVLDILLSFNPVFDNEKLVGMGTRLQDLESQLKIGSAGARMVGIWGVGGGGKTTLATSLFKKISVNFDSCCFVANIREESSKHNGLINLQKKILSKVLKTQVEVESVDIGQDMIKSRLCSRNVLIVLDDVDDVEQLEALAESRKWFGDGSRIIITTRNENVLISHGVDVVSSISLLSQDEALQLFRRYAYLEDNPVEDYDELSLRVISYVNGLPLALKIIGSFLKGKNKIEWNSALEKLKDIPNRKVMEILKISYDGLDLDEREIFLDIACFFRGKSKEEAMEILDACGFKVHIGVKVLIEKSLITISSDGKFDMHDLIQEMGHHIVRREHPNNPEKHSRVWRSEEISDMCSGNATMEDYKIEAIRYDDFHFPKQGFMTLVSKLKKLRFLDVTNNRGGSCFDEGINFLSNELKYINWRLYPPSLFPKSFQPRKLVVLKLENSLQKELWKGCKDMPCLKQLELTFSKSLVRTPDIGGLSCLQKLIIKNCKRLKEIHQSLGNHASLVYVSISVCNKLTRFPSIVRMEKLKTLEISFCKALEFPKIEENMDSLEKLHLYDVAIEVLPSSIGIYCKKLISLKLEGCSKLKSIEGNFHALEHLQKFKLVGCTQLEYLPKDLFAEECCLEELCFDLRKSNTLPPFGPSQLPRLLRKLNLGGLKNGEVPREIGKLSNLRELHLCHNDFTRLDFSLISQLARLKLLNLSGCDNLVELPKLPSSLSILKADDCGSLKAIRDDVHRNCKRLCQVSITKSYNEEGCRSLVGGTRLLESMLQGMGHRCMRLHLKGIEIPKGFEPRLVRGRRCILKLPKNWFNEYAGFLFCCVYMDEECYGPIDSVKITMRRNGGMDSQQQAFWEEKENEHLLDIIQTWVGYVPFESLRHTTWCDQTSTTSVDVSIDFLRDFIAESPISISGFGVRLVSNKKNQMKETTTNFPSEFSDDDYKCIFNIRHDSRSLLECQFQIETVFKPVAG</sequence>
<feature type="compositionally biased region" description="Polar residues" evidence="7">
    <location>
        <begin position="270"/>
        <end position="281"/>
    </location>
</feature>
<evidence type="ECO:0000313" key="9">
    <source>
        <dbReference type="EMBL" id="PWA81859.1"/>
    </source>
</evidence>
<dbReference type="SUPFAM" id="SSF52058">
    <property type="entry name" value="L domain-like"/>
    <property type="match status" value="1"/>
</dbReference>
<comment type="caution">
    <text evidence="9">The sequence shown here is derived from an EMBL/GenBank/DDBJ whole genome shotgun (WGS) entry which is preliminary data.</text>
</comment>
<gene>
    <name evidence="9" type="ORF">CTI12_AA183660</name>
</gene>
<keyword evidence="1" id="KW-0433">Leucine-rich repeat</keyword>
<dbReference type="Gene3D" id="1.10.8.430">
    <property type="entry name" value="Helical domain of apoptotic protease-activating factors"/>
    <property type="match status" value="1"/>
</dbReference>
<dbReference type="PRINTS" id="PR00364">
    <property type="entry name" value="DISEASERSIST"/>
</dbReference>
<dbReference type="InterPro" id="IPR002182">
    <property type="entry name" value="NB-ARC"/>
</dbReference>
<dbReference type="InterPro" id="IPR042197">
    <property type="entry name" value="Apaf_helical"/>
</dbReference>
<reference evidence="9 10" key="1">
    <citation type="journal article" date="2018" name="Mol. Plant">
        <title>The genome of Artemisia annua provides insight into the evolution of Asteraceae family and artemisinin biosynthesis.</title>
        <authorList>
            <person name="Shen Q."/>
            <person name="Zhang L."/>
            <person name="Liao Z."/>
            <person name="Wang S."/>
            <person name="Yan T."/>
            <person name="Shi P."/>
            <person name="Liu M."/>
            <person name="Fu X."/>
            <person name="Pan Q."/>
            <person name="Wang Y."/>
            <person name="Lv Z."/>
            <person name="Lu X."/>
            <person name="Zhang F."/>
            <person name="Jiang W."/>
            <person name="Ma Y."/>
            <person name="Chen M."/>
            <person name="Hao X."/>
            <person name="Li L."/>
            <person name="Tang Y."/>
            <person name="Lv G."/>
            <person name="Zhou Y."/>
            <person name="Sun X."/>
            <person name="Brodelius P.E."/>
            <person name="Rose J.K.C."/>
            <person name="Tang K."/>
        </authorList>
    </citation>
    <scope>NUCLEOTIDE SEQUENCE [LARGE SCALE GENOMIC DNA]</scope>
    <source>
        <strain evidence="10">cv. Huhao1</strain>
        <tissue evidence="9">Leaf</tissue>
    </source>
</reference>
<keyword evidence="9" id="KW-0675">Receptor</keyword>
<dbReference type="SUPFAM" id="SSF90229">
    <property type="entry name" value="CCCH zinc finger"/>
    <property type="match status" value="1"/>
</dbReference>
<evidence type="ECO:0000256" key="7">
    <source>
        <dbReference type="SAM" id="MobiDB-lite"/>
    </source>
</evidence>
<dbReference type="Gene3D" id="4.10.1000.10">
    <property type="entry name" value="Zinc finger, CCCH-type"/>
    <property type="match status" value="1"/>
</dbReference>
<keyword evidence="4 6" id="KW-0863">Zinc-finger</keyword>
<dbReference type="SUPFAM" id="SSF52540">
    <property type="entry name" value="P-loop containing nucleoside triphosphate hydrolases"/>
    <property type="match status" value="1"/>
</dbReference>
<accession>A0A2U1P7X7</accession>
<dbReference type="GO" id="GO:0008270">
    <property type="term" value="F:zinc ion binding"/>
    <property type="evidence" value="ECO:0007669"/>
    <property type="project" value="UniProtKB-KW"/>
</dbReference>
<proteinExistence type="predicted"/>
<dbReference type="EMBL" id="PKPP01001541">
    <property type="protein sequence ID" value="PWA81859.1"/>
    <property type="molecule type" value="Genomic_DNA"/>
</dbReference>
<dbReference type="GO" id="GO:0006952">
    <property type="term" value="P:defense response"/>
    <property type="evidence" value="ECO:0007669"/>
    <property type="project" value="InterPro"/>
</dbReference>
<dbReference type="Proteomes" id="UP000245207">
    <property type="component" value="Unassembled WGS sequence"/>
</dbReference>
<dbReference type="PANTHER" id="PTHR11017:SF340">
    <property type="entry name" value="NB-ARC-RELATED"/>
    <property type="match status" value="1"/>
</dbReference>
<feature type="zinc finger region" description="C3H1-type" evidence="6">
    <location>
        <begin position="238"/>
        <end position="265"/>
    </location>
</feature>
<dbReference type="PROSITE" id="PS50103">
    <property type="entry name" value="ZF_C3H1"/>
    <property type="match status" value="1"/>
</dbReference>
<feature type="compositionally biased region" description="Low complexity" evidence="7">
    <location>
        <begin position="282"/>
        <end position="302"/>
    </location>
</feature>
<dbReference type="Pfam" id="PF23282">
    <property type="entry name" value="WHD_ROQ1"/>
    <property type="match status" value="1"/>
</dbReference>
<dbReference type="PANTHER" id="PTHR11017">
    <property type="entry name" value="LEUCINE-RICH REPEAT-CONTAINING PROTEIN"/>
    <property type="match status" value="1"/>
</dbReference>
<protein>
    <submittedName>
        <fullName evidence="9">Toll/interleukin-1 receptor (TIR) domain-containing protein</fullName>
    </submittedName>
</protein>
<dbReference type="STRING" id="35608.A0A2U1P7X7"/>
<evidence type="ECO:0000256" key="3">
    <source>
        <dbReference type="ARBA" id="ARBA00022737"/>
    </source>
</evidence>
<keyword evidence="10" id="KW-1185">Reference proteome</keyword>
<feature type="domain" description="C3H1-type" evidence="8">
    <location>
        <begin position="238"/>
        <end position="265"/>
    </location>
</feature>
<keyword evidence="3" id="KW-0677">Repeat</keyword>
<dbReference type="Pfam" id="PF00931">
    <property type="entry name" value="NB-ARC"/>
    <property type="match status" value="1"/>
</dbReference>
<dbReference type="InterPro" id="IPR058192">
    <property type="entry name" value="WHD_ROQ1-like"/>
</dbReference>
<dbReference type="GO" id="GO:0043531">
    <property type="term" value="F:ADP binding"/>
    <property type="evidence" value="ECO:0007669"/>
    <property type="project" value="InterPro"/>
</dbReference>
<dbReference type="Pfam" id="PF00642">
    <property type="entry name" value="zf-CCCH"/>
    <property type="match status" value="1"/>
</dbReference>
<dbReference type="InterPro" id="IPR036855">
    <property type="entry name" value="Znf_CCCH_sf"/>
</dbReference>
<dbReference type="Pfam" id="PF14223">
    <property type="entry name" value="Retrotran_gag_2"/>
    <property type="match status" value="1"/>
</dbReference>
<dbReference type="OrthoDB" id="1733683at2759"/>
<evidence type="ECO:0000259" key="8">
    <source>
        <dbReference type="PROSITE" id="PS50103"/>
    </source>
</evidence>
<feature type="region of interest" description="Disordered" evidence="7">
    <location>
        <begin position="263"/>
        <end position="309"/>
    </location>
</feature>
<keyword evidence="5 6" id="KW-0862">Zinc</keyword>
<evidence type="ECO:0000313" key="10">
    <source>
        <dbReference type="Proteomes" id="UP000245207"/>
    </source>
</evidence>
<evidence type="ECO:0000256" key="1">
    <source>
        <dbReference type="ARBA" id="ARBA00022614"/>
    </source>
</evidence>
<dbReference type="InterPro" id="IPR027417">
    <property type="entry name" value="P-loop_NTPase"/>
</dbReference>
<keyword evidence="2 6" id="KW-0479">Metal-binding</keyword>
<evidence type="ECO:0000256" key="2">
    <source>
        <dbReference type="ARBA" id="ARBA00022723"/>
    </source>
</evidence>
<dbReference type="SMART" id="SM00356">
    <property type="entry name" value="ZnF_C3H1"/>
    <property type="match status" value="1"/>
</dbReference>
<name>A0A2U1P7X7_ARTAN</name>
<evidence type="ECO:0000256" key="4">
    <source>
        <dbReference type="ARBA" id="ARBA00022771"/>
    </source>
</evidence>
<dbReference type="Gene3D" id="3.40.50.300">
    <property type="entry name" value="P-loop containing nucleotide triphosphate hydrolases"/>
    <property type="match status" value="1"/>
</dbReference>
<evidence type="ECO:0000256" key="5">
    <source>
        <dbReference type="ARBA" id="ARBA00022833"/>
    </source>
</evidence>
<evidence type="ECO:0000256" key="6">
    <source>
        <dbReference type="PROSITE-ProRule" id="PRU00723"/>
    </source>
</evidence>
<dbReference type="InterPro" id="IPR032675">
    <property type="entry name" value="LRR_dom_sf"/>
</dbReference>
<dbReference type="InterPro" id="IPR000571">
    <property type="entry name" value="Znf_CCCH"/>
</dbReference>
<dbReference type="Gene3D" id="3.80.10.10">
    <property type="entry name" value="Ribonuclease Inhibitor"/>
    <property type="match status" value="2"/>
</dbReference>